<dbReference type="Gene3D" id="1.10.630.10">
    <property type="entry name" value="Cytochrome P450"/>
    <property type="match status" value="2"/>
</dbReference>
<dbReference type="SUPFAM" id="SSF48264">
    <property type="entry name" value="Cytochrome P450"/>
    <property type="match status" value="2"/>
</dbReference>
<evidence type="ECO:0000256" key="4">
    <source>
        <dbReference type="ARBA" id="ARBA00022723"/>
    </source>
</evidence>
<keyword evidence="6 8" id="KW-0408">Iron</keyword>
<comment type="caution">
    <text evidence="10">The sequence shown here is derived from an EMBL/GenBank/DDBJ whole genome shotgun (WGS) entry which is preliminary data.</text>
</comment>
<sequence length="681" mass="76632">MTDTKQSAQRRRIVSQGFSSIALSHYEPIIMKHIRRLAKQLVPDQLKKSRDWSAAQNMSEWANRLSFDIISDIVFGAEYKTIDIPDYRYVLDCIDGANVRTSVLFQAAELTVGRIDRYVFAKSIKARNRFIPFISSLVKNRLQDHDTKRKDVFSLLSGAKDPDTGEGLSVKALGGESTTLVMAGSDTTSTVIAATLFYLSKYPDAYRRIKSELQQNFPTVDHVRLGPRLSSCRYLRACIDESLRLSPPVGGSPWRRVTSEGLVVDGQPLPVGCDAGISTYALHHNPTYFPDPFVFQPSRWLVGSDTEDCEENSVRLAQSAFAPFSIGPRSCLGKGLAYAELTLSIATLLRKYDMRATEGPFRGIGGARETATYGEKVLDSTLNSKLPDAYSGKPFKDPSGQVILPMKYLAEMSAYPRGKLSLSEELKHKIPTEQLLAFGDYKVVYTFVHKYVSPRHRHYDARLQEVVYPMLASELGQPLNWKPVNLMALEKSVLAPIVNRTLFNFPNYNSEIEASLSRYVDVLPMSILFLAKSPRRLKKVVARLAPPVRALQKEAWNIGHRIRCMVLDRLQEMKDPEFVTKDDTIQWLISFTKEKATDAKYLSHWYLGTAAFSAAGLGPLLRNVLLDLAAHPEYMQPLRDEIGKFMDEHNDSIPLCKLVGLDSFLKESLRHNPPTLSSMRH</sequence>
<dbReference type="InterPro" id="IPR002401">
    <property type="entry name" value="Cyt_P450_E_grp-I"/>
</dbReference>
<dbReference type="Pfam" id="PF00067">
    <property type="entry name" value="p450"/>
    <property type="match status" value="1"/>
</dbReference>
<evidence type="ECO:0000313" key="11">
    <source>
        <dbReference type="Proteomes" id="UP000582016"/>
    </source>
</evidence>
<evidence type="ECO:0000256" key="7">
    <source>
        <dbReference type="ARBA" id="ARBA00023033"/>
    </source>
</evidence>
<comment type="cofactor">
    <cofactor evidence="1 8">
        <name>heme</name>
        <dbReference type="ChEBI" id="CHEBI:30413"/>
    </cofactor>
</comment>
<accession>A0A8H5MMW9</accession>
<dbReference type="InterPro" id="IPR036396">
    <property type="entry name" value="Cyt_P450_sf"/>
</dbReference>
<dbReference type="AlphaFoldDB" id="A0A8H5MMW9"/>
<dbReference type="GO" id="GO:0004497">
    <property type="term" value="F:monooxygenase activity"/>
    <property type="evidence" value="ECO:0007669"/>
    <property type="project" value="UniProtKB-KW"/>
</dbReference>
<name>A0A8H5MMW9_9HYPO</name>
<proteinExistence type="inferred from homology"/>
<keyword evidence="3 8" id="KW-0349">Heme</keyword>
<evidence type="ECO:0000256" key="1">
    <source>
        <dbReference type="ARBA" id="ARBA00001971"/>
    </source>
</evidence>
<reference evidence="10 11" key="1">
    <citation type="submission" date="2020-05" db="EMBL/GenBank/DDBJ databases">
        <title>Identification and distribution of gene clusters putatively required for synthesis of sphingolipid metabolism inhibitors in phylogenetically diverse species of the filamentous fungus Fusarium.</title>
        <authorList>
            <person name="Kim H.-S."/>
            <person name="Busman M."/>
            <person name="Brown D.W."/>
            <person name="Divon H."/>
            <person name="Uhlig S."/>
            <person name="Proctor R.H."/>
        </authorList>
    </citation>
    <scope>NUCLEOTIDE SEQUENCE [LARGE SCALE GENOMIC DNA]</scope>
    <source>
        <strain evidence="10 11">NRRL 13617</strain>
    </source>
</reference>
<evidence type="ECO:0000256" key="3">
    <source>
        <dbReference type="ARBA" id="ARBA00022617"/>
    </source>
</evidence>
<evidence type="ECO:0000313" key="10">
    <source>
        <dbReference type="EMBL" id="KAF5535059.1"/>
    </source>
</evidence>
<gene>
    <name evidence="10" type="ORF">FPHYL_13272</name>
</gene>
<keyword evidence="11" id="KW-1185">Reference proteome</keyword>
<keyword evidence="7 9" id="KW-0503">Monooxygenase</keyword>
<dbReference type="InterPro" id="IPR050121">
    <property type="entry name" value="Cytochrome_P450_monoxygenase"/>
</dbReference>
<evidence type="ECO:0000256" key="6">
    <source>
        <dbReference type="ARBA" id="ARBA00023004"/>
    </source>
</evidence>
<dbReference type="GO" id="GO:0005506">
    <property type="term" value="F:iron ion binding"/>
    <property type="evidence" value="ECO:0007669"/>
    <property type="project" value="InterPro"/>
</dbReference>
<feature type="binding site" description="axial binding residue" evidence="8">
    <location>
        <position position="331"/>
    </location>
    <ligand>
        <name>heme</name>
        <dbReference type="ChEBI" id="CHEBI:30413"/>
    </ligand>
    <ligandPart>
        <name>Fe</name>
        <dbReference type="ChEBI" id="CHEBI:18248"/>
    </ligandPart>
</feature>
<comment type="similarity">
    <text evidence="2 9">Belongs to the cytochrome P450 family.</text>
</comment>
<dbReference type="PANTHER" id="PTHR24305:SF237">
    <property type="entry name" value="CYTOCHROME P450 MONOOXYGENASE ATNE-RELATED"/>
    <property type="match status" value="1"/>
</dbReference>
<dbReference type="CDD" id="cd11061">
    <property type="entry name" value="CYP67-like"/>
    <property type="match status" value="1"/>
</dbReference>
<keyword evidence="5 9" id="KW-0560">Oxidoreductase</keyword>
<dbReference type="PRINTS" id="PR00463">
    <property type="entry name" value="EP450I"/>
</dbReference>
<dbReference type="InterPro" id="IPR017972">
    <property type="entry name" value="Cyt_P450_CS"/>
</dbReference>
<dbReference type="EMBL" id="JAAOAQ010000762">
    <property type="protein sequence ID" value="KAF5535059.1"/>
    <property type="molecule type" value="Genomic_DNA"/>
</dbReference>
<dbReference type="PANTHER" id="PTHR24305">
    <property type="entry name" value="CYTOCHROME P450"/>
    <property type="match status" value="1"/>
</dbReference>
<evidence type="ECO:0000256" key="9">
    <source>
        <dbReference type="RuleBase" id="RU000461"/>
    </source>
</evidence>
<organism evidence="10 11">
    <name type="scientific">Fusarium phyllophilum</name>
    <dbReference type="NCBI Taxonomy" id="47803"/>
    <lineage>
        <taxon>Eukaryota</taxon>
        <taxon>Fungi</taxon>
        <taxon>Dikarya</taxon>
        <taxon>Ascomycota</taxon>
        <taxon>Pezizomycotina</taxon>
        <taxon>Sordariomycetes</taxon>
        <taxon>Hypocreomycetidae</taxon>
        <taxon>Hypocreales</taxon>
        <taxon>Nectriaceae</taxon>
        <taxon>Fusarium</taxon>
        <taxon>Fusarium fujikuroi species complex</taxon>
    </lineage>
</organism>
<dbReference type="InterPro" id="IPR001128">
    <property type="entry name" value="Cyt_P450"/>
</dbReference>
<keyword evidence="4 8" id="KW-0479">Metal-binding</keyword>
<dbReference type="OrthoDB" id="1470350at2759"/>
<evidence type="ECO:0000256" key="2">
    <source>
        <dbReference type="ARBA" id="ARBA00010617"/>
    </source>
</evidence>
<evidence type="ECO:0000256" key="5">
    <source>
        <dbReference type="ARBA" id="ARBA00023002"/>
    </source>
</evidence>
<dbReference type="PRINTS" id="PR00385">
    <property type="entry name" value="P450"/>
</dbReference>
<dbReference type="PROSITE" id="PS00086">
    <property type="entry name" value="CYTOCHROME_P450"/>
    <property type="match status" value="1"/>
</dbReference>
<evidence type="ECO:0000256" key="8">
    <source>
        <dbReference type="PIRSR" id="PIRSR602401-1"/>
    </source>
</evidence>
<dbReference type="Proteomes" id="UP000582016">
    <property type="component" value="Unassembled WGS sequence"/>
</dbReference>
<dbReference type="GO" id="GO:0016705">
    <property type="term" value="F:oxidoreductase activity, acting on paired donors, with incorporation or reduction of molecular oxygen"/>
    <property type="evidence" value="ECO:0007669"/>
    <property type="project" value="InterPro"/>
</dbReference>
<protein>
    <submittedName>
        <fullName evidence="10">Cytochrome P450 monooxygenase</fullName>
    </submittedName>
</protein>
<dbReference type="GO" id="GO:0020037">
    <property type="term" value="F:heme binding"/>
    <property type="evidence" value="ECO:0007669"/>
    <property type="project" value="InterPro"/>
</dbReference>